<dbReference type="GO" id="GO:0031146">
    <property type="term" value="P:SCF-dependent proteasomal ubiquitin-dependent protein catabolic process"/>
    <property type="evidence" value="ECO:0007669"/>
    <property type="project" value="TreeGrafter"/>
</dbReference>
<dbReference type="Gene3D" id="3.80.10.10">
    <property type="entry name" value="Ribonuclease Inhibitor"/>
    <property type="match status" value="1"/>
</dbReference>
<evidence type="ECO:0000256" key="1">
    <source>
        <dbReference type="ARBA" id="ARBA00004430"/>
    </source>
</evidence>
<dbReference type="GO" id="GO:0005930">
    <property type="term" value="C:axoneme"/>
    <property type="evidence" value="ECO:0007669"/>
    <property type="project" value="UniProtKB-SubCell"/>
</dbReference>
<reference evidence="2 3" key="1">
    <citation type="submission" date="2016-10" db="EMBL/GenBank/DDBJ databases">
        <authorList>
            <person name="Cai Z."/>
        </authorList>
    </citation>
    <scope>NUCLEOTIDE SEQUENCE [LARGE SCALE GENOMIC DNA]</scope>
</reference>
<evidence type="ECO:0000313" key="3">
    <source>
        <dbReference type="Proteomes" id="UP000256970"/>
    </source>
</evidence>
<dbReference type="AlphaFoldDB" id="A0A383VDI5"/>
<name>A0A383VDI5_TETOB</name>
<dbReference type="InterPro" id="IPR032675">
    <property type="entry name" value="LRR_dom_sf"/>
</dbReference>
<sequence length="531" mass="56598">MEQDPQLQAETWEALRIACQQPALIRCPKLLLTVAGTCKPLRQAAQQSLQCSGRHMDVVRPLNVPLPRLRSFAQWLPKTAALVKSLCTIAQNPAPERVEGLPWALHAEAAMLLLQQALQLAAAPAAAAGAAAAGSASAVAAAVAPVVLLQQQQQQQQQQGLRLDSFSGNWPGTPELLDALPAHSLTQLQLDLGCPSHCALTRYEADGTAASAALARFSSLQHLTVANTRYACDNPATCLAGVAQLTQVTYLDLAACTDHRWVGAPYGPPELPELRAVLPSLSQLRVLRLPAGAGVWPALDFSHMTQLQELTNADCALGDGNFFHEVQFPAQLRRLDFGAAAGMWAQLPQLRELTVGNEEVYVSREQWDAILTGLAAASSLTKLDLRLILRHRTEHDGQVQVRVEAAEACSALARLTSLKALRFHSILVPGDARELSALTGLTRLVLAGLGDGVGDAAAAALARSCCQLRHLDLSCCNVDSVACLAEIGRLTQLTGLGLHGNAVIAQQGLIQRIGLPQLQLLGVDRQIDMTG</sequence>
<dbReference type="PANTHER" id="PTHR13318">
    <property type="entry name" value="PARTNER OF PAIRED, ISOFORM B-RELATED"/>
    <property type="match status" value="1"/>
</dbReference>
<dbReference type="Proteomes" id="UP000256970">
    <property type="component" value="Unassembled WGS sequence"/>
</dbReference>
<dbReference type="EMBL" id="FNXT01000260">
    <property type="protein sequence ID" value="SZX62714.1"/>
    <property type="molecule type" value="Genomic_DNA"/>
</dbReference>
<proteinExistence type="predicted"/>
<keyword evidence="3" id="KW-1185">Reference proteome</keyword>
<organism evidence="2 3">
    <name type="scientific">Tetradesmus obliquus</name>
    <name type="common">Green alga</name>
    <name type="synonym">Acutodesmus obliquus</name>
    <dbReference type="NCBI Taxonomy" id="3088"/>
    <lineage>
        <taxon>Eukaryota</taxon>
        <taxon>Viridiplantae</taxon>
        <taxon>Chlorophyta</taxon>
        <taxon>core chlorophytes</taxon>
        <taxon>Chlorophyceae</taxon>
        <taxon>CS clade</taxon>
        <taxon>Sphaeropleales</taxon>
        <taxon>Scenedesmaceae</taxon>
        <taxon>Tetradesmus</taxon>
    </lineage>
</organism>
<dbReference type="GO" id="GO:0019005">
    <property type="term" value="C:SCF ubiquitin ligase complex"/>
    <property type="evidence" value="ECO:0007669"/>
    <property type="project" value="TreeGrafter"/>
</dbReference>
<accession>A0A383VDI5</accession>
<gene>
    <name evidence="2" type="ORF">BQ4739_LOCUS3302</name>
</gene>
<dbReference type="SUPFAM" id="SSF52047">
    <property type="entry name" value="RNI-like"/>
    <property type="match status" value="1"/>
</dbReference>
<protein>
    <submittedName>
        <fullName evidence="2">Uncharacterized protein</fullName>
    </submittedName>
</protein>
<dbReference type="PANTHER" id="PTHR13318:SF190">
    <property type="entry name" value="PARTNER OF PAIRED, ISOFORM B"/>
    <property type="match status" value="1"/>
</dbReference>
<evidence type="ECO:0000313" key="2">
    <source>
        <dbReference type="EMBL" id="SZX62714.1"/>
    </source>
</evidence>
<comment type="subcellular location">
    <subcellularLocation>
        <location evidence="1">Cytoplasm</location>
        <location evidence="1">Cytoskeleton</location>
        <location evidence="1">Cilium axoneme</location>
    </subcellularLocation>
</comment>